<keyword evidence="1" id="KW-0812">Transmembrane</keyword>
<proteinExistence type="predicted"/>
<accession>A0ABY7YM87</accession>
<feature type="transmembrane region" description="Helical" evidence="1">
    <location>
        <begin position="109"/>
        <end position="128"/>
    </location>
</feature>
<evidence type="ECO:0000313" key="3">
    <source>
        <dbReference type="Proteomes" id="UP001220530"/>
    </source>
</evidence>
<organism evidence="2 3">
    <name type="scientific">Devosia algicola</name>
    <dbReference type="NCBI Taxonomy" id="3026418"/>
    <lineage>
        <taxon>Bacteria</taxon>
        <taxon>Pseudomonadati</taxon>
        <taxon>Pseudomonadota</taxon>
        <taxon>Alphaproteobacteria</taxon>
        <taxon>Hyphomicrobiales</taxon>
        <taxon>Devosiaceae</taxon>
        <taxon>Devosia</taxon>
    </lineage>
</organism>
<gene>
    <name evidence="2" type="ORF">PSQ19_17505</name>
</gene>
<evidence type="ECO:0000256" key="1">
    <source>
        <dbReference type="SAM" id="Phobius"/>
    </source>
</evidence>
<keyword evidence="1" id="KW-0472">Membrane</keyword>
<evidence type="ECO:0008006" key="4">
    <source>
        <dbReference type="Google" id="ProtNLM"/>
    </source>
</evidence>
<keyword evidence="3" id="KW-1185">Reference proteome</keyword>
<dbReference type="Proteomes" id="UP001220530">
    <property type="component" value="Chromosome"/>
</dbReference>
<feature type="transmembrane region" description="Helical" evidence="1">
    <location>
        <begin position="12"/>
        <end position="31"/>
    </location>
</feature>
<sequence>MAMKNARAAEGLELTRFILVWSSLSPVFVLWAIRGVDAIEDAYWIPICVLLFLLPTLILWFILRQARKAENTKTIHISSAKDQREHLLTYLFAMLIPLFDANTDDMRDLTAVSLAFIFVMFLFWHMRLHYMNLFFAMWGYRIFTVEAKIGTIEKDRTRDRFVTYAVISRRHFIPDDDALTGYRLGGRVLFDKATDD</sequence>
<feature type="transmembrane region" description="Helical" evidence="1">
    <location>
        <begin position="43"/>
        <end position="63"/>
    </location>
</feature>
<protein>
    <recommendedName>
        <fullName evidence="4">DUF304 domain-containing protein</fullName>
    </recommendedName>
</protein>
<dbReference type="RefSeq" id="WP_282218791.1">
    <property type="nucleotide sequence ID" value="NZ_CP118246.1"/>
</dbReference>
<dbReference type="EMBL" id="CP118246">
    <property type="protein sequence ID" value="WDR02386.1"/>
    <property type="molecule type" value="Genomic_DNA"/>
</dbReference>
<keyword evidence="1" id="KW-1133">Transmembrane helix</keyword>
<evidence type="ECO:0000313" key="2">
    <source>
        <dbReference type="EMBL" id="WDR02386.1"/>
    </source>
</evidence>
<name>A0ABY7YM87_9HYPH</name>
<reference evidence="2 3" key="1">
    <citation type="submission" date="2023-02" db="EMBL/GenBank/DDBJ databases">
        <title>Devosia algicola sp. nov., isolated from the phycosphere of marine algae.</title>
        <authorList>
            <person name="Kim J.M."/>
            <person name="Lee J.K."/>
            <person name="Choi B.J."/>
            <person name="Bayburt H."/>
            <person name="Jeon C.O."/>
        </authorList>
    </citation>
    <scope>NUCLEOTIDE SEQUENCE [LARGE SCALE GENOMIC DNA]</scope>
    <source>
        <strain evidence="2 3">G20-9</strain>
    </source>
</reference>